<keyword evidence="2" id="KW-0472">Membrane</keyword>
<dbReference type="AlphaFoldDB" id="A0A5C6FFP8"/>
<evidence type="ECO:0000256" key="2">
    <source>
        <dbReference type="SAM" id="Phobius"/>
    </source>
</evidence>
<name>A0A5C6FFP8_9BACT</name>
<comment type="caution">
    <text evidence="3">The sequence shown here is derived from an EMBL/GenBank/DDBJ whole genome shotgun (WGS) entry which is preliminary data.</text>
</comment>
<evidence type="ECO:0000313" key="3">
    <source>
        <dbReference type="EMBL" id="TWU58421.1"/>
    </source>
</evidence>
<dbReference type="RefSeq" id="WP_146455300.1">
    <property type="nucleotide sequence ID" value="NZ_SJPW01000002.1"/>
</dbReference>
<evidence type="ECO:0000313" key="4">
    <source>
        <dbReference type="Proteomes" id="UP000318288"/>
    </source>
</evidence>
<sequence>MFADIVETLISPETALWLVVSVMAGLVLLGTLNRRRSRLTETLKDFVERTQEASAPPTQESDDSKSD</sequence>
<protein>
    <submittedName>
        <fullName evidence="3">Uncharacterized protein</fullName>
    </submittedName>
</protein>
<accession>A0A5C6FFP8</accession>
<reference evidence="3 4" key="1">
    <citation type="submission" date="2019-02" db="EMBL/GenBank/DDBJ databases">
        <title>Deep-cultivation of Planctomycetes and their phenomic and genomic characterization uncovers novel biology.</title>
        <authorList>
            <person name="Wiegand S."/>
            <person name="Jogler M."/>
            <person name="Boedeker C."/>
            <person name="Pinto D."/>
            <person name="Vollmers J."/>
            <person name="Rivas-Marin E."/>
            <person name="Kohn T."/>
            <person name="Peeters S.H."/>
            <person name="Heuer A."/>
            <person name="Rast P."/>
            <person name="Oberbeckmann S."/>
            <person name="Bunk B."/>
            <person name="Jeske O."/>
            <person name="Meyerdierks A."/>
            <person name="Storesund J.E."/>
            <person name="Kallscheuer N."/>
            <person name="Luecker S."/>
            <person name="Lage O.M."/>
            <person name="Pohl T."/>
            <person name="Merkel B.J."/>
            <person name="Hornburger P."/>
            <person name="Mueller R.-W."/>
            <person name="Bruemmer F."/>
            <person name="Labrenz M."/>
            <person name="Spormann A.M."/>
            <person name="Op Den Camp H."/>
            <person name="Overmann J."/>
            <person name="Amann R."/>
            <person name="Jetten M.S.M."/>
            <person name="Mascher T."/>
            <person name="Medema M.H."/>
            <person name="Devos D.P."/>
            <person name="Kaster A.-K."/>
            <person name="Ovreas L."/>
            <person name="Rohde M."/>
            <person name="Galperin M.Y."/>
            <person name="Jogler C."/>
        </authorList>
    </citation>
    <scope>NUCLEOTIDE SEQUENCE [LARGE SCALE GENOMIC DNA]</scope>
    <source>
        <strain evidence="3 4">Poly51</strain>
    </source>
</reference>
<evidence type="ECO:0000256" key="1">
    <source>
        <dbReference type="SAM" id="MobiDB-lite"/>
    </source>
</evidence>
<gene>
    <name evidence="3" type="ORF">Poly51_11990</name>
</gene>
<feature type="region of interest" description="Disordered" evidence="1">
    <location>
        <begin position="47"/>
        <end position="67"/>
    </location>
</feature>
<dbReference type="Proteomes" id="UP000318288">
    <property type="component" value="Unassembled WGS sequence"/>
</dbReference>
<dbReference type="OrthoDB" id="9918661at2"/>
<feature type="transmembrane region" description="Helical" evidence="2">
    <location>
        <begin position="15"/>
        <end position="32"/>
    </location>
</feature>
<organism evidence="3 4">
    <name type="scientific">Rubripirellula tenax</name>
    <dbReference type="NCBI Taxonomy" id="2528015"/>
    <lineage>
        <taxon>Bacteria</taxon>
        <taxon>Pseudomonadati</taxon>
        <taxon>Planctomycetota</taxon>
        <taxon>Planctomycetia</taxon>
        <taxon>Pirellulales</taxon>
        <taxon>Pirellulaceae</taxon>
        <taxon>Rubripirellula</taxon>
    </lineage>
</organism>
<keyword evidence="2" id="KW-1133">Transmembrane helix</keyword>
<dbReference type="EMBL" id="SJPW01000002">
    <property type="protein sequence ID" value="TWU58421.1"/>
    <property type="molecule type" value="Genomic_DNA"/>
</dbReference>
<keyword evidence="4" id="KW-1185">Reference proteome</keyword>
<proteinExistence type="predicted"/>
<keyword evidence="2" id="KW-0812">Transmembrane</keyword>